<dbReference type="GeneTree" id="ENSGT00940000167762"/>
<dbReference type="PANTHER" id="PTHR37984:SF5">
    <property type="entry name" value="PROTEIN NYNRIN-LIKE"/>
    <property type="match status" value="1"/>
</dbReference>
<evidence type="ECO:0000256" key="7">
    <source>
        <dbReference type="ARBA" id="ARBA00039658"/>
    </source>
</evidence>
<dbReference type="PANTHER" id="PTHR37984">
    <property type="entry name" value="PROTEIN CBG26694"/>
    <property type="match status" value="1"/>
</dbReference>
<organism evidence="10 11">
    <name type="scientific">Cyprinus carpio carpio</name>
    <dbReference type="NCBI Taxonomy" id="630221"/>
    <lineage>
        <taxon>Eukaryota</taxon>
        <taxon>Metazoa</taxon>
        <taxon>Chordata</taxon>
        <taxon>Craniata</taxon>
        <taxon>Vertebrata</taxon>
        <taxon>Euteleostomi</taxon>
        <taxon>Actinopterygii</taxon>
        <taxon>Neopterygii</taxon>
        <taxon>Teleostei</taxon>
        <taxon>Ostariophysi</taxon>
        <taxon>Cypriniformes</taxon>
        <taxon>Cyprinidae</taxon>
        <taxon>Cyprininae</taxon>
        <taxon>Cyprinus</taxon>
    </lineage>
</organism>
<keyword evidence="3" id="KW-0540">Nuclease</keyword>
<dbReference type="SUPFAM" id="SSF53098">
    <property type="entry name" value="Ribonuclease H-like"/>
    <property type="match status" value="1"/>
</dbReference>
<keyword evidence="2" id="KW-0548">Nucleotidyltransferase</keyword>
<dbReference type="InterPro" id="IPR036397">
    <property type="entry name" value="RNaseH_sf"/>
</dbReference>
<evidence type="ECO:0000259" key="9">
    <source>
        <dbReference type="PROSITE" id="PS50994"/>
    </source>
</evidence>
<dbReference type="GO" id="GO:0016787">
    <property type="term" value="F:hydrolase activity"/>
    <property type="evidence" value="ECO:0007669"/>
    <property type="project" value="UniProtKB-KW"/>
</dbReference>
<evidence type="ECO:0000313" key="11">
    <source>
        <dbReference type="Proteomes" id="UP001108240"/>
    </source>
</evidence>
<dbReference type="InterPro" id="IPR012337">
    <property type="entry name" value="RNaseH-like_sf"/>
</dbReference>
<keyword evidence="4" id="KW-0255">Endonuclease</keyword>
<accession>A0A9J7YD31</accession>
<proteinExistence type="predicted"/>
<feature type="region of interest" description="Disordered" evidence="8">
    <location>
        <begin position="1"/>
        <end position="21"/>
    </location>
</feature>
<dbReference type="GO" id="GO:0015074">
    <property type="term" value="P:DNA integration"/>
    <property type="evidence" value="ECO:0007669"/>
    <property type="project" value="InterPro"/>
</dbReference>
<evidence type="ECO:0000256" key="3">
    <source>
        <dbReference type="ARBA" id="ARBA00022722"/>
    </source>
</evidence>
<dbReference type="InterPro" id="IPR050951">
    <property type="entry name" value="Retrovirus_Pol_polyprotein"/>
</dbReference>
<name>A0A9J7YD31_CYPCA</name>
<dbReference type="OMA" id="NCHRISP"/>
<dbReference type="GO" id="GO:0004519">
    <property type="term" value="F:endonuclease activity"/>
    <property type="evidence" value="ECO:0007669"/>
    <property type="project" value="UniProtKB-KW"/>
</dbReference>
<dbReference type="InterPro" id="IPR043128">
    <property type="entry name" value="Rev_trsase/Diguanyl_cyclase"/>
</dbReference>
<evidence type="ECO:0000313" key="10">
    <source>
        <dbReference type="Ensembl" id="ENSCCRP00000117857.1"/>
    </source>
</evidence>
<evidence type="ECO:0000256" key="8">
    <source>
        <dbReference type="SAM" id="MobiDB-lite"/>
    </source>
</evidence>
<feature type="compositionally biased region" description="Basic and acidic residues" evidence="8">
    <location>
        <begin position="1"/>
        <end position="13"/>
    </location>
</feature>
<dbReference type="Gene3D" id="3.30.70.270">
    <property type="match status" value="1"/>
</dbReference>
<reference evidence="10" key="1">
    <citation type="submission" date="2025-08" db="UniProtKB">
        <authorList>
            <consortium name="Ensembl"/>
        </authorList>
    </citation>
    <scope>IDENTIFICATION</scope>
</reference>
<dbReference type="Pfam" id="PF00665">
    <property type="entry name" value="rve"/>
    <property type="match status" value="1"/>
</dbReference>
<dbReference type="Pfam" id="PF17921">
    <property type="entry name" value="Integrase_H2C2"/>
    <property type="match status" value="1"/>
</dbReference>
<dbReference type="PROSITE" id="PS50994">
    <property type="entry name" value="INTEGRASE"/>
    <property type="match status" value="1"/>
</dbReference>
<dbReference type="InterPro" id="IPR041373">
    <property type="entry name" value="RT_RNaseH"/>
</dbReference>
<dbReference type="InterPro" id="IPR043502">
    <property type="entry name" value="DNA/RNA_pol_sf"/>
</dbReference>
<evidence type="ECO:0000256" key="6">
    <source>
        <dbReference type="ARBA" id="ARBA00022918"/>
    </source>
</evidence>
<evidence type="ECO:0000256" key="4">
    <source>
        <dbReference type="ARBA" id="ARBA00022759"/>
    </source>
</evidence>
<keyword evidence="5" id="KW-0378">Hydrolase</keyword>
<sequence length="470" mass="54116">MVLEKGVEVDPEKTQGVADYPPPKDLKALQRFLGLAGWYHKFIPRFMDITAPLNHLKKKGVKWEWTPECQFSLETIKRRLQDPPVLMQPDLSQPFQVHNDASEVGLGAIISQLTPEGERVIAYASRTLRGPELNYSTSEKECLAVVWAVEKWRHYLEGRPFDIYSDHSALTWAFNCPKTSSRLTRWMLRLQQFTFRVHYRKGCLNLGPDALSRAYEPLGSDSVPCMTIKSSKCGSDIPHTLEEISQAQIQDKAIALLWGSHQTRKAQDQQITFKEHQGVVYRWIPVKSTGVRFQLVVPQEMIPGFLHYFHDNPLGGHLGRLKTLLRLLEVAWWSSVCKDVWQYIKGCEICQKYKHDNTKLSGFLQHTQVHEPGHTLGMDFMGLFPLSKKQNTYLLVIVDYFTKWVELFPLRDSKTWKIVKILREEIFTRWGVPKYLVSDRGAQFTSKVLSELCRSPASRNSPPAITHKPT</sequence>
<dbReference type="AlphaFoldDB" id="A0A9J7YD31"/>
<dbReference type="GO" id="GO:0003964">
    <property type="term" value="F:RNA-directed DNA polymerase activity"/>
    <property type="evidence" value="ECO:0007669"/>
    <property type="project" value="UniProtKB-KW"/>
</dbReference>
<feature type="domain" description="Integrase catalytic" evidence="9">
    <location>
        <begin position="368"/>
        <end position="470"/>
    </location>
</feature>
<dbReference type="Ensembl" id="ENSCCRT00000154826.1">
    <property type="protein sequence ID" value="ENSCCRP00000117857.1"/>
    <property type="gene ID" value="ENSCCRG00000053714.1"/>
</dbReference>
<dbReference type="Gene3D" id="3.30.420.10">
    <property type="entry name" value="Ribonuclease H-like superfamily/Ribonuclease H"/>
    <property type="match status" value="1"/>
</dbReference>
<evidence type="ECO:0000256" key="5">
    <source>
        <dbReference type="ARBA" id="ARBA00022801"/>
    </source>
</evidence>
<dbReference type="Pfam" id="PF17917">
    <property type="entry name" value="RT_RNaseH"/>
    <property type="match status" value="1"/>
</dbReference>
<evidence type="ECO:0000256" key="1">
    <source>
        <dbReference type="ARBA" id="ARBA00022679"/>
    </source>
</evidence>
<dbReference type="SUPFAM" id="SSF56672">
    <property type="entry name" value="DNA/RNA polymerases"/>
    <property type="match status" value="1"/>
</dbReference>
<dbReference type="CDD" id="cd09274">
    <property type="entry name" value="RNase_HI_RT_Ty3"/>
    <property type="match status" value="1"/>
</dbReference>
<dbReference type="Proteomes" id="UP001108240">
    <property type="component" value="Unplaced"/>
</dbReference>
<dbReference type="InterPro" id="IPR041588">
    <property type="entry name" value="Integrase_H2C2"/>
</dbReference>
<keyword evidence="11" id="KW-1185">Reference proteome</keyword>
<dbReference type="GO" id="GO:0003676">
    <property type="term" value="F:nucleic acid binding"/>
    <property type="evidence" value="ECO:0007669"/>
    <property type="project" value="InterPro"/>
</dbReference>
<dbReference type="FunFam" id="3.30.70.270:FF:000020">
    <property type="entry name" value="Transposon Tf2-6 polyprotein-like Protein"/>
    <property type="match status" value="1"/>
</dbReference>
<dbReference type="InterPro" id="IPR001584">
    <property type="entry name" value="Integrase_cat-core"/>
</dbReference>
<protein>
    <recommendedName>
        <fullName evidence="7">Gypsy retrotransposon integrase-like protein 1</fullName>
    </recommendedName>
</protein>
<keyword evidence="1" id="KW-0808">Transferase</keyword>
<reference evidence="10" key="2">
    <citation type="submission" date="2025-09" db="UniProtKB">
        <authorList>
            <consortium name="Ensembl"/>
        </authorList>
    </citation>
    <scope>IDENTIFICATION</scope>
</reference>
<keyword evidence="6" id="KW-0695">RNA-directed DNA polymerase</keyword>
<evidence type="ECO:0000256" key="2">
    <source>
        <dbReference type="ARBA" id="ARBA00022695"/>
    </source>
</evidence>
<dbReference type="FunFam" id="1.10.340.70:FF:000001">
    <property type="entry name" value="Retrovirus-related Pol polyprotein from transposon gypsy-like Protein"/>
    <property type="match status" value="1"/>
</dbReference>
<dbReference type="Gene3D" id="1.10.340.70">
    <property type="match status" value="1"/>
</dbReference>